<comment type="subcellular location">
    <subcellularLocation>
        <location evidence="1">Secreted</location>
    </subcellularLocation>
</comment>
<evidence type="ECO:0000256" key="5">
    <source>
        <dbReference type="SAM" id="MobiDB-lite"/>
    </source>
</evidence>
<proteinExistence type="predicted"/>
<evidence type="ECO:0000313" key="9">
    <source>
        <dbReference type="Proteomes" id="UP000184267"/>
    </source>
</evidence>
<evidence type="ECO:0000256" key="3">
    <source>
        <dbReference type="ARBA" id="ARBA00022729"/>
    </source>
</evidence>
<feature type="region of interest" description="Disordered" evidence="5">
    <location>
        <begin position="290"/>
        <end position="316"/>
    </location>
</feature>
<evidence type="ECO:0000256" key="2">
    <source>
        <dbReference type="ARBA" id="ARBA00022525"/>
    </source>
</evidence>
<feature type="signal peptide" evidence="6">
    <location>
        <begin position="1"/>
        <end position="22"/>
    </location>
</feature>
<keyword evidence="4" id="KW-1015">Disulfide bond</keyword>
<dbReference type="InterPro" id="IPR008427">
    <property type="entry name" value="Extracellular_membr_CFEM_dom"/>
</dbReference>
<evidence type="ECO:0000256" key="4">
    <source>
        <dbReference type="ARBA" id="ARBA00023157"/>
    </source>
</evidence>
<name>A0A1M2W6R1_TRAPU</name>
<sequence>MRSSTRLLRLVVLFIASLPLFAHHVVRLTYSWPNCTQSCLQNNVHLYGGRDCGSASTSSVCICPDQAASIALHGCLVDDCTIYDQFVEAEGAFQTFCAAQLASAPSPPVYLSSSGCAAGEAALDAGLEASRTMARRSRSTTEATPPHKCTACRGWMRGEDTAPTTLNQGNPFDDDAASPDGESYHPTESLDGSSMDAQHGSDMGERDTTLPVPRKHSCAAPTEDPFADPPGAMSLPQDQDIADTRLSEDRNTMVLLRVPLGVAQRVLAAMHAGRSGGSEGEVTGRLEEAVRRDSETLPAYSSPSSLELDRSEPSQT</sequence>
<organism evidence="8 9">
    <name type="scientific">Trametes pubescens</name>
    <name type="common">White-rot fungus</name>
    <dbReference type="NCBI Taxonomy" id="154538"/>
    <lineage>
        <taxon>Eukaryota</taxon>
        <taxon>Fungi</taxon>
        <taxon>Dikarya</taxon>
        <taxon>Basidiomycota</taxon>
        <taxon>Agaricomycotina</taxon>
        <taxon>Agaricomycetes</taxon>
        <taxon>Polyporales</taxon>
        <taxon>Polyporaceae</taxon>
        <taxon>Trametes</taxon>
    </lineage>
</organism>
<keyword evidence="3 6" id="KW-0732">Signal</keyword>
<feature type="region of interest" description="Disordered" evidence="5">
    <location>
        <begin position="131"/>
        <end position="237"/>
    </location>
</feature>
<dbReference type="PROSITE" id="PS52012">
    <property type="entry name" value="CFEM"/>
    <property type="match status" value="1"/>
</dbReference>
<evidence type="ECO:0000259" key="7">
    <source>
        <dbReference type="PROSITE" id="PS52012"/>
    </source>
</evidence>
<reference evidence="8 9" key="1">
    <citation type="submission" date="2016-10" db="EMBL/GenBank/DDBJ databases">
        <title>Genome sequence of the basidiomycete white-rot fungus Trametes pubescens.</title>
        <authorList>
            <person name="Makela M.R."/>
            <person name="Granchi Z."/>
            <person name="Peng M."/>
            <person name="De Vries R.P."/>
            <person name="Grigoriev I."/>
            <person name="Riley R."/>
            <person name="Hilden K."/>
        </authorList>
    </citation>
    <scope>NUCLEOTIDE SEQUENCE [LARGE SCALE GENOMIC DNA]</scope>
    <source>
        <strain evidence="8 9">FBCC735</strain>
    </source>
</reference>
<dbReference type="OrthoDB" id="10672596at2759"/>
<feature type="compositionally biased region" description="Basic and acidic residues" evidence="5">
    <location>
        <begin position="307"/>
        <end position="316"/>
    </location>
</feature>
<evidence type="ECO:0000256" key="1">
    <source>
        <dbReference type="ARBA" id="ARBA00004613"/>
    </source>
</evidence>
<gene>
    <name evidence="8" type="ORF">TRAPUB_6806</name>
</gene>
<evidence type="ECO:0000256" key="6">
    <source>
        <dbReference type="SAM" id="SignalP"/>
    </source>
</evidence>
<dbReference type="EMBL" id="MNAD01000151">
    <property type="protein sequence ID" value="OJT15545.1"/>
    <property type="molecule type" value="Genomic_DNA"/>
</dbReference>
<dbReference type="AlphaFoldDB" id="A0A1M2W6R1"/>
<keyword evidence="9" id="KW-1185">Reference proteome</keyword>
<feature type="chain" id="PRO_5012973710" description="CFEM domain-containing protein" evidence="6">
    <location>
        <begin position="23"/>
        <end position="316"/>
    </location>
</feature>
<dbReference type="GO" id="GO:0005576">
    <property type="term" value="C:extracellular region"/>
    <property type="evidence" value="ECO:0007669"/>
    <property type="project" value="UniProtKB-SubCell"/>
</dbReference>
<accession>A0A1M2W6R1</accession>
<comment type="caution">
    <text evidence="8">The sequence shown here is derived from an EMBL/GenBank/DDBJ whole genome shotgun (WGS) entry which is preliminary data.</text>
</comment>
<feature type="domain" description="CFEM" evidence="7">
    <location>
        <begin position="4"/>
        <end position="124"/>
    </location>
</feature>
<protein>
    <recommendedName>
        <fullName evidence="7">CFEM domain-containing protein</fullName>
    </recommendedName>
</protein>
<dbReference type="Pfam" id="PF05730">
    <property type="entry name" value="CFEM"/>
    <property type="match status" value="1"/>
</dbReference>
<evidence type="ECO:0000313" key="8">
    <source>
        <dbReference type="EMBL" id="OJT15545.1"/>
    </source>
</evidence>
<dbReference type="Proteomes" id="UP000184267">
    <property type="component" value="Unassembled WGS sequence"/>
</dbReference>
<keyword evidence="2" id="KW-0964">Secreted</keyword>